<sequence>MSDLSFHWKPYDVMAPCIRELIYFQEPSLIFKGHCLLDPCVFPVQRVLSVYDPSGDTCHIYHIEILEKVRQSLPPPIVEEEVEEDDTMGIMPLELIVYKYRVIKEMESKDEEDLVLKRIYELEHDIRAKNSDALYRRLNGMYEEF</sequence>
<dbReference type="EMBL" id="MN740760">
    <property type="protein sequence ID" value="QHS81873.1"/>
    <property type="molecule type" value="Genomic_DNA"/>
</dbReference>
<reference evidence="1" key="1">
    <citation type="journal article" date="2020" name="Nature">
        <title>Giant virus diversity and host interactions through global metagenomics.</title>
        <authorList>
            <person name="Schulz F."/>
            <person name="Roux S."/>
            <person name="Paez-Espino D."/>
            <person name="Jungbluth S."/>
            <person name="Walsh D.A."/>
            <person name="Denef V.J."/>
            <person name="McMahon K.D."/>
            <person name="Konstantinidis K.T."/>
            <person name="Eloe-Fadrosh E.A."/>
            <person name="Kyrpides N.C."/>
            <person name="Woyke T."/>
        </authorList>
    </citation>
    <scope>NUCLEOTIDE SEQUENCE</scope>
    <source>
        <strain evidence="1">GVMAG-S-1101164-72</strain>
    </source>
</reference>
<evidence type="ECO:0000313" key="1">
    <source>
        <dbReference type="EMBL" id="QHS81873.1"/>
    </source>
</evidence>
<accession>A0A6C0AQW9</accession>
<dbReference type="AlphaFoldDB" id="A0A6C0AQW9"/>
<protein>
    <submittedName>
        <fullName evidence="1">Uncharacterized protein</fullName>
    </submittedName>
</protein>
<organism evidence="1">
    <name type="scientific">viral metagenome</name>
    <dbReference type="NCBI Taxonomy" id="1070528"/>
    <lineage>
        <taxon>unclassified sequences</taxon>
        <taxon>metagenomes</taxon>
        <taxon>organismal metagenomes</taxon>
    </lineage>
</organism>
<proteinExistence type="predicted"/>
<name>A0A6C0AQW9_9ZZZZ</name>